<protein>
    <submittedName>
        <fullName evidence="1">Uncharacterized protein</fullName>
    </submittedName>
</protein>
<reference evidence="1" key="1">
    <citation type="submission" date="2022-08" db="EMBL/GenBank/DDBJ databases">
        <authorList>
            <person name="Gutierrez-Valencia J."/>
        </authorList>
    </citation>
    <scope>NUCLEOTIDE SEQUENCE</scope>
</reference>
<name>A0AAV0IX71_9ROSI</name>
<gene>
    <name evidence="1" type="ORF">LITE_LOCUS10972</name>
</gene>
<dbReference type="EMBL" id="CAMGYJ010000004">
    <property type="protein sequence ID" value="CAI0400926.1"/>
    <property type="molecule type" value="Genomic_DNA"/>
</dbReference>
<dbReference type="AlphaFoldDB" id="A0AAV0IX71"/>
<evidence type="ECO:0000313" key="2">
    <source>
        <dbReference type="Proteomes" id="UP001154282"/>
    </source>
</evidence>
<organism evidence="1 2">
    <name type="scientific">Linum tenue</name>
    <dbReference type="NCBI Taxonomy" id="586396"/>
    <lineage>
        <taxon>Eukaryota</taxon>
        <taxon>Viridiplantae</taxon>
        <taxon>Streptophyta</taxon>
        <taxon>Embryophyta</taxon>
        <taxon>Tracheophyta</taxon>
        <taxon>Spermatophyta</taxon>
        <taxon>Magnoliopsida</taxon>
        <taxon>eudicotyledons</taxon>
        <taxon>Gunneridae</taxon>
        <taxon>Pentapetalae</taxon>
        <taxon>rosids</taxon>
        <taxon>fabids</taxon>
        <taxon>Malpighiales</taxon>
        <taxon>Linaceae</taxon>
        <taxon>Linum</taxon>
    </lineage>
</organism>
<keyword evidence="2" id="KW-1185">Reference proteome</keyword>
<comment type="caution">
    <text evidence="1">The sequence shown here is derived from an EMBL/GenBank/DDBJ whole genome shotgun (WGS) entry which is preliminary data.</text>
</comment>
<sequence>MSVDSLVCVHTKEEGSRVGFPEFKRSRIDEVCSATDDVGDDAPSRYKLAIRRKPKQEHWWDFGMVFSSISTEEVTVDLMNIEECLIDRRVATLHESMGIGMSFALVDLKLYGFGNFPKMEWEPESVDFFVCDLNDRSYPYEFCKAGQLNGPKICPIVIPFPETKQILIIATGRFRCGDGRELPVKGPYCELLDLPSEDNGGLYKCKAISTPWDDTYGSVYLGTPDSKAHAVVGNLLYIQIIAGEWNFELRLFCFDMKTHKWSEVEARAQCPFLQPLDGFWRSLNDISRDKLFVAHVDRSDSELTLFVGVTSLADLSKKTCHGKLDHREHLKRIVTALPTLEKLLTDKYSEYISGAGWVMPLLPDDDNSFCLFLWLEGSSIAEHLVACKFKLWEGQQQNSDVAAMDADNDIGTPRESSYDCEIMSHTLYADPFLLDRNPLYAFTPAANYPVQSL</sequence>
<dbReference type="Proteomes" id="UP001154282">
    <property type="component" value="Unassembled WGS sequence"/>
</dbReference>
<proteinExistence type="predicted"/>
<accession>A0AAV0IX71</accession>
<evidence type="ECO:0000313" key="1">
    <source>
        <dbReference type="EMBL" id="CAI0400926.1"/>
    </source>
</evidence>